<comment type="caution">
    <text evidence="2">The sequence shown here is derived from an EMBL/GenBank/DDBJ whole genome shotgun (WGS) entry which is preliminary data.</text>
</comment>
<name>A0A162L2G5_9CLOT</name>
<dbReference type="RefSeq" id="WP_242866339.1">
    <property type="nucleotide sequence ID" value="NZ_LITT01000011.1"/>
</dbReference>
<feature type="transmembrane region" description="Helical" evidence="1">
    <location>
        <begin position="42"/>
        <end position="61"/>
    </location>
</feature>
<evidence type="ECO:0000313" key="3">
    <source>
        <dbReference type="Proteomes" id="UP000077407"/>
    </source>
</evidence>
<reference evidence="2 3" key="1">
    <citation type="journal article" date="2015" name="Biotechnol. Bioeng.">
        <title>Genome sequence and phenotypic characterization of Caulobacter segnis.</title>
        <authorList>
            <person name="Patel S."/>
            <person name="Fletcher B."/>
            <person name="Scott D.C."/>
            <person name="Ely B."/>
        </authorList>
    </citation>
    <scope>NUCLEOTIDE SEQUENCE [LARGE SCALE GENOMIC DNA]</scope>
    <source>
        <strain evidence="2 3">ERI-2</strain>
    </source>
</reference>
<sequence length="63" mass="7424">MFFEALKHVRKKFIGTKKDKVTSYTENELLNFMDLSYNNLKVLLLTFILLQLLIVMAKIFIAL</sequence>
<organism evidence="2 3">
    <name type="scientific">Clostridium ljungdahlii</name>
    <dbReference type="NCBI Taxonomy" id="1538"/>
    <lineage>
        <taxon>Bacteria</taxon>
        <taxon>Bacillati</taxon>
        <taxon>Bacillota</taxon>
        <taxon>Clostridia</taxon>
        <taxon>Eubacteriales</taxon>
        <taxon>Clostridiaceae</taxon>
        <taxon>Clostridium</taxon>
    </lineage>
</organism>
<dbReference type="EMBL" id="LITT01000011">
    <property type="protein sequence ID" value="OAA90202.1"/>
    <property type="molecule type" value="Genomic_DNA"/>
</dbReference>
<gene>
    <name evidence="2" type="ORF">WY13_01105</name>
</gene>
<dbReference type="Proteomes" id="UP000077407">
    <property type="component" value="Unassembled WGS sequence"/>
</dbReference>
<keyword evidence="1" id="KW-0472">Membrane</keyword>
<keyword evidence="1" id="KW-1133">Transmembrane helix</keyword>
<dbReference type="PATRIC" id="fig|1538.10.peg.3"/>
<accession>A0A162L2G5</accession>
<evidence type="ECO:0000256" key="1">
    <source>
        <dbReference type="SAM" id="Phobius"/>
    </source>
</evidence>
<protein>
    <submittedName>
        <fullName evidence="2">Uncharacterized protein</fullName>
    </submittedName>
</protein>
<evidence type="ECO:0000313" key="2">
    <source>
        <dbReference type="EMBL" id="OAA90202.1"/>
    </source>
</evidence>
<dbReference type="AlphaFoldDB" id="A0A162L2G5"/>
<proteinExistence type="predicted"/>
<keyword evidence="1" id="KW-0812">Transmembrane</keyword>